<evidence type="ECO:0000313" key="9">
    <source>
        <dbReference type="EMBL" id="QCI66901.1"/>
    </source>
</evidence>
<dbReference type="Gene3D" id="2.40.30.170">
    <property type="match status" value="1"/>
</dbReference>
<gene>
    <name evidence="9" type="ORF">E8M01_23230</name>
</gene>
<dbReference type="EMBL" id="CP039690">
    <property type="protein sequence ID" value="QCI66901.1"/>
    <property type="molecule type" value="Genomic_DNA"/>
</dbReference>
<dbReference type="InterPro" id="IPR058627">
    <property type="entry name" value="MdtA-like_C"/>
</dbReference>
<dbReference type="Pfam" id="PF25917">
    <property type="entry name" value="BSH_RND"/>
    <property type="match status" value="1"/>
</dbReference>
<keyword evidence="4" id="KW-0175">Coiled coil</keyword>
<dbReference type="InterPro" id="IPR058625">
    <property type="entry name" value="MdtA-like_BSH"/>
</dbReference>
<dbReference type="AlphaFoldDB" id="A0A4D7B264"/>
<dbReference type="PANTHER" id="PTHR30469:SF38">
    <property type="entry name" value="HLYD FAMILY SECRETION PROTEIN"/>
    <property type="match status" value="1"/>
</dbReference>
<evidence type="ECO:0000256" key="4">
    <source>
        <dbReference type="SAM" id="Coils"/>
    </source>
</evidence>
<dbReference type="KEGG" id="pstg:E8M01_23230"/>
<dbReference type="GO" id="GO:0015562">
    <property type="term" value="F:efflux transmembrane transporter activity"/>
    <property type="evidence" value="ECO:0007669"/>
    <property type="project" value="TreeGrafter"/>
</dbReference>
<sequence>MAMKRVASGRLAVVLGLASVVAACQDRAAEPARPAAQVKVETVALTDYAPVVSLTGEIKARFQADLSFRVSGRITERSVDVGAHVTADQVLARLDPQEQQADVDAAQASVRAAEAQVRQASSAFDRQKTLLGQGFTTRREHDQAEAALRTAQGSLDAARAQLATAQEALSYTALKAGAAGIITARNAEVGQVAQAAQAMFTLAHDGPRDAVFQVHESAFFQQPEDAPVSLALVSDPTVRTTGTVREISPTVDARTGTVRVTITVDRTPDAMALGAAVSGTARLRPRRVVILPWSALASDSGRTAVFVVDPASKVAALRPVTVLAYETGKVIISAGLTAGELAVTDGTKLLRPDEVVAMVPSNTSGATR</sequence>
<evidence type="ECO:0000259" key="6">
    <source>
        <dbReference type="Pfam" id="PF25876"/>
    </source>
</evidence>
<dbReference type="NCBIfam" id="TIGR01730">
    <property type="entry name" value="RND_mfp"/>
    <property type="match status" value="1"/>
</dbReference>
<evidence type="ECO:0000259" key="7">
    <source>
        <dbReference type="Pfam" id="PF25917"/>
    </source>
</evidence>
<evidence type="ECO:0000313" key="10">
    <source>
        <dbReference type="Proteomes" id="UP000298781"/>
    </source>
</evidence>
<keyword evidence="10" id="KW-1185">Reference proteome</keyword>
<dbReference type="SUPFAM" id="SSF111369">
    <property type="entry name" value="HlyD-like secretion proteins"/>
    <property type="match status" value="1"/>
</dbReference>
<keyword evidence="3" id="KW-0813">Transport</keyword>
<dbReference type="Pfam" id="PF25876">
    <property type="entry name" value="HH_MFP_RND"/>
    <property type="match status" value="1"/>
</dbReference>
<comment type="similarity">
    <text evidence="2">Belongs to the membrane fusion protein (MFP) (TC 8.A.1) family.</text>
</comment>
<feature type="chain" id="PRO_5020727374" evidence="5">
    <location>
        <begin position="23"/>
        <end position="368"/>
    </location>
</feature>
<evidence type="ECO:0000256" key="3">
    <source>
        <dbReference type="ARBA" id="ARBA00022448"/>
    </source>
</evidence>
<keyword evidence="5" id="KW-0732">Signal</keyword>
<name>A0A4D7B264_9HYPH</name>
<accession>A0A4D7B264</accession>
<dbReference type="GO" id="GO:1990281">
    <property type="term" value="C:efflux pump complex"/>
    <property type="evidence" value="ECO:0007669"/>
    <property type="project" value="TreeGrafter"/>
</dbReference>
<evidence type="ECO:0000256" key="5">
    <source>
        <dbReference type="SAM" id="SignalP"/>
    </source>
</evidence>
<feature type="domain" description="Multidrug resistance protein MdtA-like barrel-sandwich hybrid" evidence="7">
    <location>
        <begin position="64"/>
        <end position="200"/>
    </location>
</feature>
<feature type="coiled-coil region" evidence="4">
    <location>
        <begin position="103"/>
        <end position="168"/>
    </location>
</feature>
<dbReference type="InterPro" id="IPR006143">
    <property type="entry name" value="RND_pump_MFP"/>
</dbReference>
<organism evidence="9 10">
    <name type="scientific">Phreatobacter stygius</name>
    <dbReference type="NCBI Taxonomy" id="1940610"/>
    <lineage>
        <taxon>Bacteria</taxon>
        <taxon>Pseudomonadati</taxon>
        <taxon>Pseudomonadota</taxon>
        <taxon>Alphaproteobacteria</taxon>
        <taxon>Hyphomicrobiales</taxon>
        <taxon>Phreatobacteraceae</taxon>
        <taxon>Phreatobacter</taxon>
    </lineage>
</organism>
<dbReference type="Gene3D" id="2.40.420.20">
    <property type="match status" value="1"/>
</dbReference>
<evidence type="ECO:0000256" key="1">
    <source>
        <dbReference type="ARBA" id="ARBA00004196"/>
    </source>
</evidence>
<dbReference type="PROSITE" id="PS51257">
    <property type="entry name" value="PROKAR_LIPOPROTEIN"/>
    <property type="match status" value="1"/>
</dbReference>
<feature type="signal peptide" evidence="5">
    <location>
        <begin position="1"/>
        <end position="22"/>
    </location>
</feature>
<protein>
    <submittedName>
        <fullName evidence="9">Efflux RND transporter periplasmic adaptor subunit</fullName>
    </submittedName>
</protein>
<evidence type="ECO:0000256" key="2">
    <source>
        <dbReference type="ARBA" id="ARBA00009477"/>
    </source>
</evidence>
<dbReference type="InterPro" id="IPR058624">
    <property type="entry name" value="MdtA-like_HH"/>
</dbReference>
<feature type="domain" description="Multidrug resistance protein MdtA-like C-terminal permuted SH3" evidence="8">
    <location>
        <begin position="288"/>
        <end position="347"/>
    </location>
</feature>
<dbReference type="Gene3D" id="1.10.287.470">
    <property type="entry name" value="Helix hairpin bin"/>
    <property type="match status" value="1"/>
</dbReference>
<evidence type="ECO:0000259" key="8">
    <source>
        <dbReference type="Pfam" id="PF25967"/>
    </source>
</evidence>
<dbReference type="Proteomes" id="UP000298781">
    <property type="component" value="Chromosome"/>
</dbReference>
<comment type="subcellular location">
    <subcellularLocation>
        <location evidence="1">Cell envelope</location>
    </subcellularLocation>
</comment>
<reference evidence="9 10" key="1">
    <citation type="submission" date="2019-04" db="EMBL/GenBank/DDBJ databases">
        <title>Phreatobacter aquaticus sp. nov.</title>
        <authorList>
            <person name="Choi A."/>
        </authorList>
    </citation>
    <scope>NUCLEOTIDE SEQUENCE [LARGE SCALE GENOMIC DNA]</scope>
    <source>
        <strain evidence="9 10">KCTC 52518</strain>
    </source>
</reference>
<proteinExistence type="inferred from homology"/>
<feature type="domain" description="Multidrug resistance protein MdtA-like alpha-helical hairpin" evidence="6">
    <location>
        <begin position="104"/>
        <end position="172"/>
    </location>
</feature>
<dbReference type="OrthoDB" id="9813967at2"/>
<dbReference type="Pfam" id="PF25967">
    <property type="entry name" value="RND-MFP_C"/>
    <property type="match status" value="1"/>
</dbReference>
<dbReference type="PANTHER" id="PTHR30469">
    <property type="entry name" value="MULTIDRUG RESISTANCE PROTEIN MDTA"/>
    <property type="match status" value="1"/>
</dbReference>
<dbReference type="Gene3D" id="2.40.50.100">
    <property type="match status" value="1"/>
</dbReference>